<keyword evidence="3" id="KW-0597">Phosphoprotein</keyword>
<dbReference type="InterPro" id="IPR003594">
    <property type="entry name" value="HATPase_dom"/>
</dbReference>
<dbReference type="AlphaFoldDB" id="A0A1I1IIB2"/>
<dbReference type="PANTHER" id="PTHR41523:SF8">
    <property type="entry name" value="ETHYLENE RESPONSE SENSOR PROTEIN"/>
    <property type="match status" value="1"/>
</dbReference>
<dbReference type="Gene3D" id="3.30.565.10">
    <property type="entry name" value="Histidine kinase-like ATPase, C-terminal domain"/>
    <property type="match status" value="1"/>
</dbReference>
<feature type="transmembrane region" description="Helical" evidence="8">
    <location>
        <begin position="20"/>
        <end position="44"/>
    </location>
</feature>
<dbReference type="PANTHER" id="PTHR41523">
    <property type="entry name" value="TWO-COMPONENT SYSTEM SENSOR PROTEIN"/>
    <property type="match status" value="1"/>
</dbReference>
<dbReference type="Proteomes" id="UP000182258">
    <property type="component" value="Unassembled WGS sequence"/>
</dbReference>
<keyword evidence="8" id="KW-1133">Transmembrane helix</keyword>
<dbReference type="PROSITE" id="PS50109">
    <property type="entry name" value="HIS_KIN"/>
    <property type="match status" value="1"/>
</dbReference>
<proteinExistence type="predicted"/>
<dbReference type="CDD" id="cd19410">
    <property type="entry name" value="HK9-like_sensor"/>
    <property type="match status" value="1"/>
</dbReference>
<dbReference type="InterPro" id="IPR011495">
    <property type="entry name" value="Sig_transdc_His_kin_sub2_dim/P"/>
</dbReference>
<protein>
    <recommendedName>
        <fullName evidence="2">histidine kinase</fullName>
        <ecNumber evidence="2">2.7.13.3</ecNumber>
    </recommendedName>
</protein>
<feature type="transmembrane region" description="Helical" evidence="8">
    <location>
        <begin position="194"/>
        <end position="214"/>
    </location>
</feature>
<evidence type="ECO:0000256" key="8">
    <source>
        <dbReference type="SAM" id="Phobius"/>
    </source>
</evidence>
<dbReference type="InterPro" id="IPR005467">
    <property type="entry name" value="His_kinase_dom"/>
</dbReference>
<gene>
    <name evidence="10" type="ORF">SAMN04488059_104107</name>
</gene>
<dbReference type="RefSeq" id="WP_052952868.1">
    <property type="nucleotide sequence ID" value="NZ_FOMB01000004.1"/>
</dbReference>
<evidence type="ECO:0000256" key="2">
    <source>
        <dbReference type="ARBA" id="ARBA00012438"/>
    </source>
</evidence>
<dbReference type="STRING" id="728005.SAMN04488059_104107"/>
<dbReference type="Pfam" id="PF05227">
    <property type="entry name" value="CHASE3"/>
    <property type="match status" value="1"/>
</dbReference>
<evidence type="ECO:0000256" key="1">
    <source>
        <dbReference type="ARBA" id="ARBA00000085"/>
    </source>
</evidence>
<evidence type="ECO:0000256" key="6">
    <source>
        <dbReference type="ARBA" id="ARBA00022777"/>
    </source>
</evidence>
<keyword evidence="6 10" id="KW-0418">Kinase</keyword>
<evidence type="ECO:0000313" key="11">
    <source>
        <dbReference type="Proteomes" id="UP000182258"/>
    </source>
</evidence>
<keyword evidence="4" id="KW-0808">Transferase</keyword>
<keyword evidence="8" id="KW-0472">Membrane</keyword>
<organism evidence="10 11">
    <name type="scientific">Devosia psychrophila</name>
    <dbReference type="NCBI Taxonomy" id="728005"/>
    <lineage>
        <taxon>Bacteria</taxon>
        <taxon>Pseudomonadati</taxon>
        <taxon>Pseudomonadota</taxon>
        <taxon>Alphaproteobacteria</taxon>
        <taxon>Hyphomicrobiales</taxon>
        <taxon>Devosiaceae</taxon>
        <taxon>Devosia</taxon>
    </lineage>
</organism>
<dbReference type="SMART" id="SM00387">
    <property type="entry name" value="HATPase_c"/>
    <property type="match status" value="1"/>
</dbReference>
<keyword evidence="7" id="KW-0067">ATP-binding</keyword>
<accession>A0A1I1IIB2</accession>
<evidence type="ECO:0000256" key="5">
    <source>
        <dbReference type="ARBA" id="ARBA00022741"/>
    </source>
</evidence>
<dbReference type="InterPro" id="IPR036890">
    <property type="entry name" value="HATPase_C_sf"/>
</dbReference>
<keyword evidence="5" id="KW-0547">Nucleotide-binding</keyword>
<name>A0A1I1IIB2_9HYPH</name>
<dbReference type="EC" id="2.7.13.3" evidence="2"/>
<dbReference type="SUPFAM" id="SSF55874">
    <property type="entry name" value="ATPase domain of HSP90 chaperone/DNA topoisomerase II/histidine kinase"/>
    <property type="match status" value="1"/>
</dbReference>
<comment type="catalytic activity">
    <reaction evidence="1">
        <text>ATP + protein L-histidine = ADP + protein N-phospho-L-histidine.</text>
        <dbReference type="EC" id="2.7.13.3"/>
    </reaction>
</comment>
<dbReference type="Pfam" id="PF07568">
    <property type="entry name" value="HisKA_2"/>
    <property type="match status" value="1"/>
</dbReference>
<dbReference type="EMBL" id="FOMB01000004">
    <property type="protein sequence ID" value="SFC35925.1"/>
    <property type="molecule type" value="Genomic_DNA"/>
</dbReference>
<dbReference type="InterPro" id="IPR007891">
    <property type="entry name" value="CHASE3"/>
</dbReference>
<evidence type="ECO:0000256" key="4">
    <source>
        <dbReference type="ARBA" id="ARBA00022679"/>
    </source>
</evidence>
<feature type="domain" description="Histidine kinase" evidence="9">
    <location>
        <begin position="269"/>
        <end position="463"/>
    </location>
</feature>
<dbReference type="OrthoDB" id="9767435at2"/>
<evidence type="ECO:0000256" key="7">
    <source>
        <dbReference type="ARBA" id="ARBA00022840"/>
    </source>
</evidence>
<dbReference type="GO" id="GO:0005524">
    <property type="term" value="F:ATP binding"/>
    <property type="evidence" value="ECO:0007669"/>
    <property type="project" value="UniProtKB-KW"/>
</dbReference>
<sequence length="469" mass="50464">MNIMDGIGRLKGMTQAEWRVAHNAAVLMSLGLVLLAAVAALILVQGIDRQIGDVLHTYDVRNQARELTITLTGAESAQRGYVLTRDDSYLEDYHQSSSSIGTRLLALTGLTTDDPLQAARIRAIAVETVDKSDEMERSVKLVQDDRTADARRLIAAGVGERLMGSLQVALQQFIDEENAKLFDRNEQIDQSRRWLVGAIITALASAVILAYALFARTQRQVSALVLSKDQLHSENEMLEAHVIERTQALDEARIHAEQERQRVEALLQDASHRIGNSLATVSSLLGLQLLRTKSEEVRVALESARSRVHAVASAHRRLRLGHDLETASADEFLEAVLEDIAKTAGDPTAVNITGEFDPIVVGARDATTIGILAAELVTNALKHGFPDGRAGAIAVSLKPDPNGVPVLRVVDDGVGPPDGQSLGEGGLGSVIIAQLANQFGGAPYYERRPEGGLSVSVPMPNIETVSTAS</sequence>
<dbReference type="GO" id="GO:0004673">
    <property type="term" value="F:protein histidine kinase activity"/>
    <property type="evidence" value="ECO:0007669"/>
    <property type="project" value="UniProtKB-EC"/>
</dbReference>
<evidence type="ECO:0000259" key="9">
    <source>
        <dbReference type="PROSITE" id="PS50109"/>
    </source>
</evidence>
<evidence type="ECO:0000256" key="3">
    <source>
        <dbReference type="ARBA" id="ARBA00022553"/>
    </source>
</evidence>
<dbReference type="Pfam" id="PF02518">
    <property type="entry name" value="HATPase_c"/>
    <property type="match status" value="1"/>
</dbReference>
<evidence type="ECO:0000313" key="10">
    <source>
        <dbReference type="EMBL" id="SFC35925.1"/>
    </source>
</evidence>
<keyword evidence="8" id="KW-0812">Transmembrane</keyword>
<reference evidence="10 11" key="1">
    <citation type="submission" date="2016-10" db="EMBL/GenBank/DDBJ databases">
        <authorList>
            <person name="de Groot N.N."/>
        </authorList>
    </citation>
    <scope>NUCLEOTIDE SEQUENCE [LARGE SCALE GENOMIC DNA]</scope>
    <source>
        <strain evidence="10 11">CGMCC 1.10210</strain>
    </source>
</reference>